<keyword evidence="2" id="KW-1185">Reference proteome</keyword>
<proteinExistence type="predicted"/>
<protein>
    <submittedName>
        <fullName evidence="1">Man1-Src1p-C-terminal domain-containing protein</fullName>
    </submittedName>
</protein>
<reference evidence="1" key="2">
    <citation type="journal article" date="2022" name="New Phytol.">
        <title>Evolutionary transition to the ectomycorrhizal habit in the genomes of a hyperdiverse lineage of mushroom-forming fungi.</title>
        <authorList>
            <person name="Looney B."/>
            <person name="Miyauchi S."/>
            <person name="Morin E."/>
            <person name="Drula E."/>
            <person name="Courty P.E."/>
            <person name="Kohler A."/>
            <person name="Kuo A."/>
            <person name="LaButti K."/>
            <person name="Pangilinan J."/>
            <person name="Lipzen A."/>
            <person name="Riley R."/>
            <person name="Andreopoulos W."/>
            <person name="He G."/>
            <person name="Johnson J."/>
            <person name="Nolan M."/>
            <person name="Tritt A."/>
            <person name="Barry K.W."/>
            <person name="Grigoriev I.V."/>
            <person name="Nagy L.G."/>
            <person name="Hibbett D."/>
            <person name="Henrissat B."/>
            <person name="Matheny P.B."/>
            <person name="Labbe J."/>
            <person name="Martin F.M."/>
        </authorList>
    </citation>
    <scope>NUCLEOTIDE SEQUENCE</scope>
    <source>
        <strain evidence="1">EC-137</strain>
    </source>
</reference>
<organism evidence="1 2">
    <name type="scientific">Vararia minispora EC-137</name>
    <dbReference type="NCBI Taxonomy" id="1314806"/>
    <lineage>
        <taxon>Eukaryota</taxon>
        <taxon>Fungi</taxon>
        <taxon>Dikarya</taxon>
        <taxon>Basidiomycota</taxon>
        <taxon>Agaricomycotina</taxon>
        <taxon>Agaricomycetes</taxon>
        <taxon>Russulales</taxon>
        <taxon>Lachnocladiaceae</taxon>
        <taxon>Vararia</taxon>
    </lineage>
</organism>
<name>A0ACB8QGP1_9AGAM</name>
<gene>
    <name evidence="1" type="ORF">K488DRAFT_53569</name>
</gene>
<reference evidence="1" key="1">
    <citation type="submission" date="2021-02" db="EMBL/GenBank/DDBJ databases">
        <authorList>
            <consortium name="DOE Joint Genome Institute"/>
            <person name="Ahrendt S."/>
            <person name="Looney B.P."/>
            <person name="Miyauchi S."/>
            <person name="Morin E."/>
            <person name="Drula E."/>
            <person name="Courty P.E."/>
            <person name="Chicoki N."/>
            <person name="Fauchery L."/>
            <person name="Kohler A."/>
            <person name="Kuo A."/>
            <person name="Labutti K."/>
            <person name="Pangilinan J."/>
            <person name="Lipzen A."/>
            <person name="Riley R."/>
            <person name="Andreopoulos W."/>
            <person name="He G."/>
            <person name="Johnson J."/>
            <person name="Barry K.W."/>
            <person name="Grigoriev I.V."/>
            <person name="Nagy L."/>
            <person name="Hibbett D."/>
            <person name="Henrissat B."/>
            <person name="Matheny P.B."/>
            <person name="Labbe J."/>
            <person name="Martin F."/>
        </authorList>
    </citation>
    <scope>NUCLEOTIDE SEQUENCE</scope>
    <source>
        <strain evidence="1">EC-137</strain>
    </source>
</reference>
<dbReference type="Proteomes" id="UP000814128">
    <property type="component" value="Unassembled WGS sequence"/>
</dbReference>
<evidence type="ECO:0000313" key="1">
    <source>
        <dbReference type="EMBL" id="KAI0030751.1"/>
    </source>
</evidence>
<evidence type="ECO:0000313" key="2">
    <source>
        <dbReference type="Proteomes" id="UP000814128"/>
    </source>
</evidence>
<comment type="caution">
    <text evidence="1">The sequence shown here is derived from an EMBL/GenBank/DDBJ whole genome shotgun (WGS) entry which is preliminary data.</text>
</comment>
<accession>A0ACB8QGP1</accession>
<sequence>MSRSMNAAQVIALGEYLDPDFDPRTLTVSQLLGVFGFHNIRYPTPYTKPKLVQLFHDEIKPRTKAFKKERLKQENSSASDEGIKDGITGEYLNPPKQLRRSSRRGSRAPTAEPEVQAEPPKRRRSTQPAAGAAARKTTRPQPTLIEESEPEADEEPVRKVSRGKRAAEDAGSRGRKVSQTFAEDSGWEDNNVFQSGAESSSPVHPAPKPRSRKSAPKTTAAPARRSTRKVSAPPPERLPSSPPASDDEDEAPRTFSPPRSAKFEPRLSPEVVLENQRSPFRAQDSPLRPIGTPLRPPDETIPDSDPERQLERVDDTESVEEEEVDELYDDETEDAKQVRIISEAIGRGSSSDPVLDVVLPAERPPSVFSRIFLVLVLVLGALATWPYKMQSASIGFCDTGSSTNDILESIRTRTASIEACQRENRTTLYLPSANNVNAIEHMEPCPTVLESALPVPDFCTPCPDNAECHHTEVACTNSFIIRPHALLSFLSVPTLHSLNISSPPKTLPAPTQWVLNAVHTALDGLPRLGPVALPPRCVEDPSRKRFIGILGKAIEAMLAEERGRRLCEGSVRRFKDEDGGEARAYGHEVSWLHDMLKEKTSENKLPEFDSTFAEAMVQLKQWGGMITGLDQEGHTYIAHKTPKMHIGCQVIVKGREAWMEWRATVLSIVASLLTAIYYRNRRATGKVEARRARELARVALDMLQQKELEHYTDPVRAPEPYISVLQLRDLVLQDEHSLARRERLWRQVASIVEANTNVRVNQQEVAGGDETIVWRWIGTAGRPIAQFEGASGRVIA</sequence>
<dbReference type="EMBL" id="MU273607">
    <property type="protein sequence ID" value="KAI0030751.1"/>
    <property type="molecule type" value="Genomic_DNA"/>
</dbReference>